<evidence type="ECO:0000256" key="2">
    <source>
        <dbReference type="PROSITE-ProRule" id="PRU00708"/>
    </source>
</evidence>
<dbReference type="Pfam" id="PF01535">
    <property type="entry name" value="PPR"/>
    <property type="match status" value="4"/>
</dbReference>
<feature type="repeat" description="PPR" evidence="2">
    <location>
        <begin position="463"/>
        <end position="493"/>
    </location>
</feature>
<organism evidence="3 4">
    <name type="scientific">Canna indica</name>
    <name type="common">Indian-shot</name>
    <dbReference type="NCBI Taxonomy" id="4628"/>
    <lineage>
        <taxon>Eukaryota</taxon>
        <taxon>Viridiplantae</taxon>
        <taxon>Streptophyta</taxon>
        <taxon>Embryophyta</taxon>
        <taxon>Tracheophyta</taxon>
        <taxon>Spermatophyta</taxon>
        <taxon>Magnoliopsida</taxon>
        <taxon>Liliopsida</taxon>
        <taxon>Zingiberales</taxon>
        <taxon>Cannaceae</taxon>
        <taxon>Canna</taxon>
    </lineage>
</organism>
<feature type="repeat" description="PPR" evidence="2">
    <location>
        <begin position="198"/>
        <end position="228"/>
    </location>
</feature>
<evidence type="ECO:0000256" key="1">
    <source>
        <dbReference type="ARBA" id="ARBA00022737"/>
    </source>
</evidence>
<dbReference type="PANTHER" id="PTHR47926:SF373">
    <property type="entry name" value="TETRATRICOPEPTIDE-LIKE HELICAL DOMAIN SUPERFAMILY, DYW DOMAIN-CONTAINING PROTEIN"/>
    <property type="match status" value="1"/>
</dbReference>
<evidence type="ECO:0000313" key="3">
    <source>
        <dbReference type="EMBL" id="WOK94547.1"/>
    </source>
</evidence>
<feature type="repeat" description="PPR" evidence="2">
    <location>
        <begin position="229"/>
        <end position="263"/>
    </location>
</feature>
<dbReference type="InterPro" id="IPR002885">
    <property type="entry name" value="PPR_rpt"/>
</dbReference>
<dbReference type="EMBL" id="CP136890">
    <property type="protein sequence ID" value="WOK94547.1"/>
    <property type="molecule type" value="Genomic_DNA"/>
</dbReference>
<reference evidence="3 4" key="1">
    <citation type="submission" date="2023-10" db="EMBL/GenBank/DDBJ databases">
        <title>Chromosome-scale genome assembly provides insights into flower coloration mechanisms of Canna indica.</title>
        <authorList>
            <person name="Li C."/>
        </authorList>
    </citation>
    <scope>NUCLEOTIDE SEQUENCE [LARGE SCALE GENOMIC DNA]</scope>
    <source>
        <tissue evidence="3">Flower</tissue>
    </source>
</reference>
<dbReference type="SUPFAM" id="SSF48452">
    <property type="entry name" value="TPR-like"/>
    <property type="match status" value="1"/>
</dbReference>
<name>A0AAQ3JT16_9LILI</name>
<dbReference type="PANTHER" id="PTHR47926">
    <property type="entry name" value="PENTATRICOPEPTIDE REPEAT-CONTAINING PROTEIN"/>
    <property type="match status" value="1"/>
</dbReference>
<keyword evidence="4" id="KW-1185">Reference proteome</keyword>
<gene>
    <name evidence="3" type="ORF">Cni_G03251</name>
</gene>
<dbReference type="Pfam" id="PF20431">
    <property type="entry name" value="E_motif"/>
    <property type="match status" value="1"/>
</dbReference>
<dbReference type="FunFam" id="1.25.40.10:FF:000184">
    <property type="entry name" value="Pentatricopeptide repeat-containing protein, chloroplastic"/>
    <property type="match status" value="1"/>
</dbReference>
<dbReference type="FunFam" id="1.25.40.10:FF:000348">
    <property type="entry name" value="Pentatricopeptide repeat-containing protein chloroplastic"/>
    <property type="match status" value="1"/>
</dbReference>
<dbReference type="GO" id="GO:0009451">
    <property type="term" value="P:RNA modification"/>
    <property type="evidence" value="ECO:0007669"/>
    <property type="project" value="InterPro"/>
</dbReference>
<dbReference type="PROSITE" id="PS51375">
    <property type="entry name" value="PPR"/>
    <property type="match status" value="6"/>
</dbReference>
<dbReference type="Proteomes" id="UP001327560">
    <property type="component" value="Chromosome 1"/>
</dbReference>
<accession>A0AAQ3JT16</accession>
<dbReference type="Gene3D" id="1.25.40.10">
    <property type="entry name" value="Tetratricopeptide repeat domain"/>
    <property type="match status" value="5"/>
</dbReference>
<dbReference type="Pfam" id="PF13041">
    <property type="entry name" value="PPR_2"/>
    <property type="match status" value="3"/>
</dbReference>
<sequence length="679" mass="75798">MSLDIAPPHSARIKTLDHLKQLHAHLIRRTPLHGSRHHAAALLLAHCASAGAGAHLPYARVLFESIPHPETRDFTSILRLCFLSGAHDDIIAYFRRICRLALRPHAPSTFPILIKSLGPAAVCVHALVLKLGHDRDRFVRNAVMSYYAYHGPIQTARQMFDEMSVKAIVDWNAMLSGYWKRGCNEEALRLFELMPERNVVSWTVMVTGLSRLGELEAARRLFDSMLERSVVSWNAMLSGYVQNGRVDEGLRLFEQMMSAGVQPNETTWVSVIAACAAKRDPRLAESLLGSIAESKIYMNSFIKTALIDMYASCGSLAKARQIFDEMDDQNLASQNAMIAAYAKDGDLGGARELFDSMPSKDVISWNTMISGYAQNSQWGLAIELFREMTMVKGLKPDEVTMSSVISACGHLGSLEFGRWLVDYIEENQIKLTVSVRNALIFMYMSCGSPKDAKRVFQEMPKRDITTYNSLIFGLAANGNGHEALVVMKRMEEGIEPNNITYLGVLTACSHAGLTEEGCKVFEMIQIPTVDHYACKVDLLGRAGYLDEAKKVIEEMPVRPHAGVYGALLHASRIHKNIELGEFAAEELFKLEPEDAGNYVLLSNIYASARKWGFADNARRSIRESGVDKVRGCSWIELNSKVHQFVAGDQSHWQSEEIYEVLMVLYRNMTSFGYAAAEVL</sequence>
<feature type="repeat" description="PPR" evidence="2">
    <location>
        <begin position="299"/>
        <end position="333"/>
    </location>
</feature>
<dbReference type="NCBIfam" id="TIGR00756">
    <property type="entry name" value="PPR"/>
    <property type="match status" value="7"/>
</dbReference>
<dbReference type="InterPro" id="IPR046848">
    <property type="entry name" value="E_motif"/>
</dbReference>
<keyword evidence="1" id="KW-0677">Repeat</keyword>
<evidence type="ECO:0000313" key="4">
    <source>
        <dbReference type="Proteomes" id="UP001327560"/>
    </source>
</evidence>
<feature type="repeat" description="PPR" evidence="2">
    <location>
        <begin position="167"/>
        <end position="197"/>
    </location>
</feature>
<dbReference type="Pfam" id="PF20430">
    <property type="entry name" value="Eplus_motif"/>
    <property type="match status" value="1"/>
</dbReference>
<dbReference type="GO" id="GO:0003723">
    <property type="term" value="F:RNA binding"/>
    <property type="evidence" value="ECO:0007669"/>
    <property type="project" value="InterPro"/>
</dbReference>
<protein>
    <recommendedName>
        <fullName evidence="5">Chlororespiratory reduction 4</fullName>
    </recommendedName>
</protein>
<dbReference type="InterPro" id="IPR046849">
    <property type="entry name" value="E2_motif"/>
</dbReference>
<dbReference type="InterPro" id="IPR011990">
    <property type="entry name" value="TPR-like_helical_dom_sf"/>
</dbReference>
<proteinExistence type="predicted"/>
<dbReference type="AlphaFoldDB" id="A0AAQ3JT16"/>
<dbReference type="InterPro" id="IPR046960">
    <property type="entry name" value="PPR_At4g14850-like_plant"/>
</dbReference>
<feature type="repeat" description="PPR" evidence="2">
    <location>
        <begin position="361"/>
        <end position="396"/>
    </location>
</feature>
<evidence type="ECO:0008006" key="5">
    <source>
        <dbReference type="Google" id="ProtNLM"/>
    </source>
</evidence>